<dbReference type="GO" id="GO:0003700">
    <property type="term" value="F:DNA-binding transcription factor activity"/>
    <property type="evidence" value="ECO:0007669"/>
    <property type="project" value="InterPro"/>
</dbReference>
<evidence type="ECO:0000313" key="5">
    <source>
        <dbReference type="EMBL" id="SJZ88198.1"/>
    </source>
</evidence>
<evidence type="ECO:0000256" key="2">
    <source>
        <dbReference type="ARBA" id="ARBA00023125"/>
    </source>
</evidence>
<feature type="domain" description="HTH deoR-type" evidence="4">
    <location>
        <begin position="3"/>
        <end position="58"/>
    </location>
</feature>
<dbReference type="PROSITE" id="PS00894">
    <property type="entry name" value="HTH_DEOR_1"/>
    <property type="match status" value="1"/>
</dbReference>
<dbReference type="SUPFAM" id="SSF100950">
    <property type="entry name" value="NagB/RpiA/CoA transferase-like"/>
    <property type="match status" value="1"/>
</dbReference>
<dbReference type="EMBL" id="FUWV01000015">
    <property type="protein sequence ID" value="SJZ88198.1"/>
    <property type="molecule type" value="Genomic_DNA"/>
</dbReference>
<keyword evidence="6" id="KW-1185">Reference proteome</keyword>
<dbReference type="PANTHER" id="PTHR30363">
    <property type="entry name" value="HTH-TYPE TRANSCRIPTIONAL REGULATOR SRLR-RELATED"/>
    <property type="match status" value="1"/>
</dbReference>
<dbReference type="InterPro" id="IPR036390">
    <property type="entry name" value="WH_DNA-bd_sf"/>
</dbReference>
<dbReference type="InterPro" id="IPR014036">
    <property type="entry name" value="DeoR-like_C"/>
</dbReference>
<evidence type="ECO:0000256" key="3">
    <source>
        <dbReference type="ARBA" id="ARBA00023163"/>
    </source>
</evidence>
<protein>
    <submittedName>
        <fullName evidence="5">Transcriptional regulator, DeoR family</fullName>
    </submittedName>
</protein>
<reference evidence="5 6" key="1">
    <citation type="submission" date="2017-02" db="EMBL/GenBank/DDBJ databases">
        <authorList>
            <person name="Peterson S.W."/>
        </authorList>
    </citation>
    <scope>NUCLEOTIDE SEQUENCE [LARGE SCALE GENOMIC DNA]</scope>
    <source>
        <strain evidence="5 6">DSM 15102</strain>
    </source>
</reference>
<sequence>MLPFDRKQKILDILKKRKNISVEELVKILYCSPATIRRDLMQLSEEGLIRRIRGGATYIEKKSVDLPYHFRNIIEQDKKKHIAELALDFIANDMTLFMDSSTTVLQLVPYLKDYSGLKILTNGTITAQLLSENLHIQVTCVGGRVHPRNSSINGAIAYRFISNFHAELALLSAKSLSKFGAMEFSEEEAIVRKAYQEHAKQTLLLIDSTKFEISCFHQSLPFEKIDYILSDQPLPKDLQNIAEKKDVECIY</sequence>
<dbReference type="InterPro" id="IPR018356">
    <property type="entry name" value="Tscrpt_reg_HTH_DeoR_CS"/>
</dbReference>
<dbReference type="SMART" id="SM00420">
    <property type="entry name" value="HTH_DEOR"/>
    <property type="match status" value="1"/>
</dbReference>
<keyword evidence="2" id="KW-0238">DNA-binding</keyword>
<dbReference type="RefSeq" id="WP_087679343.1">
    <property type="nucleotide sequence ID" value="NZ_FUWV01000015.1"/>
</dbReference>
<dbReference type="Gene3D" id="3.40.50.1360">
    <property type="match status" value="1"/>
</dbReference>
<accession>A0A1T4PBJ6</accession>
<dbReference type="InterPro" id="IPR037171">
    <property type="entry name" value="NagB/RpiA_transferase-like"/>
</dbReference>
<dbReference type="InterPro" id="IPR050313">
    <property type="entry name" value="Carb_Metab_HTH_regulators"/>
</dbReference>
<dbReference type="PRINTS" id="PR00037">
    <property type="entry name" value="HTHLACR"/>
</dbReference>
<dbReference type="Gene3D" id="1.10.10.10">
    <property type="entry name" value="Winged helix-like DNA-binding domain superfamily/Winged helix DNA-binding domain"/>
    <property type="match status" value="1"/>
</dbReference>
<keyword evidence="3" id="KW-0804">Transcription</keyword>
<dbReference type="SUPFAM" id="SSF46785">
    <property type="entry name" value="Winged helix' DNA-binding domain"/>
    <property type="match status" value="1"/>
</dbReference>
<proteinExistence type="predicted"/>
<gene>
    <name evidence="5" type="ORF">SAMN02745973_01987</name>
</gene>
<dbReference type="InterPro" id="IPR001034">
    <property type="entry name" value="DeoR_HTH"/>
</dbReference>
<dbReference type="InterPro" id="IPR036388">
    <property type="entry name" value="WH-like_DNA-bd_sf"/>
</dbReference>
<dbReference type="PROSITE" id="PS51000">
    <property type="entry name" value="HTH_DEOR_2"/>
    <property type="match status" value="1"/>
</dbReference>
<dbReference type="OrthoDB" id="9797223at2"/>
<dbReference type="AlphaFoldDB" id="A0A1T4PBJ6"/>
<dbReference type="GO" id="GO:0003677">
    <property type="term" value="F:DNA binding"/>
    <property type="evidence" value="ECO:0007669"/>
    <property type="project" value="UniProtKB-KW"/>
</dbReference>
<organism evidence="5 6">
    <name type="scientific">Garciella nitratireducens DSM 15102</name>
    <dbReference type="NCBI Taxonomy" id="1121911"/>
    <lineage>
        <taxon>Bacteria</taxon>
        <taxon>Bacillati</taxon>
        <taxon>Bacillota</taxon>
        <taxon>Clostridia</taxon>
        <taxon>Eubacteriales</taxon>
        <taxon>Eubacteriaceae</taxon>
        <taxon>Garciella</taxon>
    </lineage>
</organism>
<dbReference type="Proteomes" id="UP000196365">
    <property type="component" value="Unassembled WGS sequence"/>
</dbReference>
<keyword evidence="1" id="KW-0805">Transcription regulation</keyword>
<evidence type="ECO:0000256" key="1">
    <source>
        <dbReference type="ARBA" id="ARBA00023015"/>
    </source>
</evidence>
<name>A0A1T4PBJ6_9FIRM</name>
<dbReference type="Pfam" id="PF00455">
    <property type="entry name" value="DeoRC"/>
    <property type="match status" value="1"/>
</dbReference>
<evidence type="ECO:0000259" key="4">
    <source>
        <dbReference type="PROSITE" id="PS51000"/>
    </source>
</evidence>
<dbReference type="SMART" id="SM01134">
    <property type="entry name" value="DeoRC"/>
    <property type="match status" value="1"/>
</dbReference>
<dbReference type="Pfam" id="PF08220">
    <property type="entry name" value="HTH_DeoR"/>
    <property type="match status" value="1"/>
</dbReference>
<dbReference type="PANTHER" id="PTHR30363:SF44">
    <property type="entry name" value="AGA OPERON TRANSCRIPTIONAL REPRESSOR-RELATED"/>
    <property type="match status" value="1"/>
</dbReference>
<evidence type="ECO:0000313" key="6">
    <source>
        <dbReference type="Proteomes" id="UP000196365"/>
    </source>
</evidence>